<keyword evidence="2" id="KW-1185">Reference proteome</keyword>
<dbReference type="PROSITE" id="PS51257">
    <property type="entry name" value="PROKAR_LIPOPROTEIN"/>
    <property type="match status" value="1"/>
</dbReference>
<evidence type="ECO:0000313" key="2">
    <source>
        <dbReference type="Proteomes" id="UP000190541"/>
    </source>
</evidence>
<protein>
    <recommendedName>
        <fullName evidence="3">DUF4142 domain-containing protein</fullName>
    </recommendedName>
</protein>
<name>A0A1T5BJ43_9SPHI</name>
<dbReference type="AlphaFoldDB" id="A0A1T5BJ43"/>
<dbReference type="RefSeq" id="WP_079716202.1">
    <property type="nucleotide sequence ID" value="NZ_FUYS01000003.1"/>
</dbReference>
<evidence type="ECO:0000313" key="1">
    <source>
        <dbReference type="EMBL" id="SKB47175.1"/>
    </source>
</evidence>
<organism evidence="1 2">
    <name type="scientific">Parapedobacter luteus</name>
    <dbReference type="NCBI Taxonomy" id="623280"/>
    <lineage>
        <taxon>Bacteria</taxon>
        <taxon>Pseudomonadati</taxon>
        <taxon>Bacteroidota</taxon>
        <taxon>Sphingobacteriia</taxon>
        <taxon>Sphingobacteriales</taxon>
        <taxon>Sphingobacteriaceae</taxon>
        <taxon>Parapedobacter</taxon>
    </lineage>
</organism>
<reference evidence="1 2" key="1">
    <citation type="submission" date="2017-02" db="EMBL/GenBank/DDBJ databases">
        <authorList>
            <person name="Peterson S.W."/>
        </authorList>
    </citation>
    <scope>NUCLEOTIDE SEQUENCE [LARGE SCALE GENOMIC DNA]</scope>
    <source>
        <strain evidence="1 2">DSM 22899</strain>
    </source>
</reference>
<evidence type="ECO:0008006" key="3">
    <source>
        <dbReference type="Google" id="ProtNLM"/>
    </source>
</evidence>
<dbReference type="EMBL" id="FUYS01000003">
    <property type="protein sequence ID" value="SKB47175.1"/>
    <property type="molecule type" value="Genomic_DNA"/>
</dbReference>
<dbReference type="STRING" id="623280.SAMN05660226_01523"/>
<proteinExistence type="predicted"/>
<dbReference type="Proteomes" id="UP000190541">
    <property type="component" value="Unassembled WGS sequence"/>
</dbReference>
<accession>A0A1T5BJ43</accession>
<dbReference type="OrthoDB" id="708090at2"/>
<gene>
    <name evidence="1" type="ORF">SAMN05660226_01523</name>
</gene>
<sequence length="185" mass="20257">MNFKHISRIAGLSLVVAISSCTRHAGEPVSRAVLYNNETDVDTDGYVFFKLLHEKAKFETQLATYVQSAPASSAAKELAAKVIETYEGMIPELESLAEVHFVVLPDPGMPGFSVPHHFSTDSLGSFSSEAYIAHVQHEQGTILEQLRRAERNTAKTLRTYAHEKLPAVEEVFALSGGKADHGAHH</sequence>